<dbReference type="InterPro" id="IPR003870">
    <property type="entry name" value="DUF222"/>
</dbReference>
<evidence type="ECO:0000259" key="2">
    <source>
        <dbReference type="SMART" id="SM00507"/>
    </source>
</evidence>
<dbReference type="EMBL" id="CP000474">
    <property type="protein sequence ID" value="ABM06797.1"/>
    <property type="molecule type" value="Genomic_DNA"/>
</dbReference>
<feature type="compositionally biased region" description="Basic residues" evidence="1">
    <location>
        <begin position="619"/>
        <end position="631"/>
    </location>
</feature>
<dbReference type="eggNOG" id="COG1403">
    <property type="taxonomic scope" value="Bacteria"/>
</dbReference>
<keyword evidence="3" id="KW-0378">Hydrolase</keyword>
<dbReference type="STRING" id="290340.AAur_1133"/>
<accession>A1R3V9</accession>
<dbReference type="InterPro" id="IPR003615">
    <property type="entry name" value="HNH_nuc"/>
</dbReference>
<feature type="region of interest" description="Disordered" evidence="1">
    <location>
        <begin position="373"/>
        <end position="428"/>
    </location>
</feature>
<organism evidence="3 4">
    <name type="scientific">Paenarthrobacter aurescens (strain TC1)</name>
    <dbReference type="NCBI Taxonomy" id="290340"/>
    <lineage>
        <taxon>Bacteria</taxon>
        <taxon>Bacillati</taxon>
        <taxon>Actinomycetota</taxon>
        <taxon>Actinomycetes</taxon>
        <taxon>Micrococcales</taxon>
        <taxon>Micrococcaceae</taxon>
        <taxon>Paenarthrobacter</taxon>
    </lineage>
</organism>
<gene>
    <name evidence="3" type="ordered locus">AAur_1133</name>
</gene>
<feature type="compositionally biased region" description="Low complexity" evidence="1">
    <location>
        <begin position="391"/>
        <end position="412"/>
    </location>
</feature>
<proteinExistence type="predicted"/>
<dbReference type="SMART" id="SM00507">
    <property type="entry name" value="HNHc"/>
    <property type="match status" value="1"/>
</dbReference>
<dbReference type="Pfam" id="PF13391">
    <property type="entry name" value="HNH_2"/>
    <property type="match status" value="1"/>
</dbReference>
<keyword evidence="3" id="KW-0540">Nuclease</keyword>
<dbReference type="Pfam" id="PF02720">
    <property type="entry name" value="DUF222"/>
    <property type="match status" value="1"/>
</dbReference>
<dbReference type="HOGENOM" id="CLU_022065_5_3_11"/>
<name>A1R3V9_PAEAT</name>
<dbReference type="CDD" id="cd00085">
    <property type="entry name" value="HNHc"/>
    <property type="match status" value="1"/>
</dbReference>
<reference evidence="3 4" key="1">
    <citation type="journal article" date="2006" name="PLoS Genet.">
        <title>Secrets of soil survival revealed by the genome sequence of Arthrobacter aurescens TC1.</title>
        <authorList>
            <person name="Mongodin E.F."/>
            <person name="Shapir N."/>
            <person name="Daugherty S.C."/>
            <person name="DeBoy R.T."/>
            <person name="Emerson J.B."/>
            <person name="Shvartzbeyn A."/>
            <person name="Radune D."/>
            <person name="Vamathevan J."/>
            <person name="Riggs F."/>
            <person name="Grinberg V."/>
            <person name="Khouri H."/>
            <person name="Wackett L.P."/>
            <person name="Nelson K.E."/>
            <person name="Sadowsky M.J."/>
        </authorList>
    </citation>
    <scope>NUCLEOTIDE SEQUENCE [LARGE SCALE GENOMIC DNA]</scope>
    <source>
        <strain evidence="3 4">TC1</strain>
    </source>
</reference>
<keyword evidence="3" id="KW-0255">Endonuclease</keyword>
<dbReference type="GO" id="GO:0004519">
    <property type="term" value="F:endonuclease activity"/>
    <property type="evidence" value="ECO:0007669"/>
    <property type="project" value="UniProtKB-KW"/>
</dbReference>
<protein>
    <submittedName>
        <fullName evidence="3">HNH endonuclease domain protein</fullName>
    </submittedName>
</protein>
<evidence type="ECO:0000313" key="4">
    <source>
        <dbReference type="Proteomes" id="UP000000637"/>
    </source>
</evidence>
<evidence type="ECO:0000256" key="1">
    <source>
        <dbReference type="SAM" id="MobiDB-lite"/>
    </source>
</evidence>
<feature type="region of interest" description="Disordered" evidence="1">
    <location>
        <begin position="127"/>
        <end position="146"/>
    </location>
</feature>
<evidence type="ECO:0000313" key="3">
    <source>
        <dbReference type="EMBL" id="ABM06797.1"/>
    </source>
</evidence>
<dbReference type="AlphaFoldDB" id="A1R3V9"/>
<feature type="region of interest" description="Disordered" evidence="1">
    <location>
        <begin position="611"/>
        <end position="631"/>
    </location>
</feature>
<dbReference type="KEGG" id="aau:AAur_1133"/>
<dbReference type="Proteomes" id="UP000000637">
    <property type="component" value="Chromosome"/>
</dbReference>
<feature type="domain" description="HNH nuclease" evidence="2">
    <location>
        <begin position="538"/>
        <end position="590"/>
    </location>
</feature>
<keyword evidence="4" id="KW-1185">Reference proteome</keyword>
<sequence length="631" mass="66627">MSRASMFPRGVPAKSQGVPGRIAAFKSTTAAGTLADRPRAGELPRGPVSLTWSSGFSSTANVNPVAMDHGMRMTQADDALSSLRESIADEALLFGFVKAADFAGRVEEISRSVEYLQLVAAQAVERTRKEAQQARPGVSAAAPEWRTGWTEPAGASAVAGDAASPGAGPAGAFLAGASHSAALAGVAHAAATAPAGVAHAAATAPAGSFLDDGYRNAAEFLRARLRIGIGEARRRLALAAEVLPQAGITGQDVPARREILADAIGSALVPSRSATIISTALDKVRHLAEPQTITDMEHALTTTAIESDPDFVAKMARRWTDLIDQDGPEPTEEALRQLQGAFLRRRRRHGLHHLEIFATAEQYETLTTAMNAATNPRLTTTAEGGPDDEPGTGAPAGAATDGTDPDGSGADGRAAHGTGPGLAGPDLDRRSRAQKLLDGLVGACSVAMSTAKLPSNGGLRPQVTVTIDRRDLFNQLQLSPTQPGSGNRLSTGTATFLGPIHPNTIRKIACDADILPVLLGSDSRVLDIGRTTRIFPPHIRKAITARDQGCAFPDCTMPAPWCEAHHTTYWSHGGTTSTNNGTLLCSHHHHLIHKEQWRIDMTTGIPWFIPPPHIDPHQKPRRNHHHTPHKT</sequence>